<reference evidence="8 9" key="1">
    <citation type="submission" date="2024-07" db="EMBL/GenBank/DDBJ databases">
        <title>Section-level genome sequencing and comparative genomics of Aspergillus sections Usti and Cavernicolus.</title>
        <authorList>
            <consortium name="Lawrence Berkeley National Laboratory"/>
            <person name="Nybo J.L."/>
            <person name="Vesth T.C."/>
            <person name="Theobald S."/>
            <person name="Frisvad J.C."/>
            <person name="Larsen T.O."/>
            <person name="Kjaerboelling I."/>
            <person name="Rothschild-Mancinelli K."/>
            <person name="Lyhne E.K."/>
            <person name="Kogle M.E."/>
            <person name="Barry K."/>
            <person name="Clum A."/>
            <person name="Na H."/>
            <person name="Ledsgaard L."/>
            <person name="Lin J."/>
            <person name="Lipzen A."/>
            <person name="Kuo A."/>
            <person name="Riley R."/>
            <person name="Mondo S."/>
            <person name="LaButti K."/>
            <person name="Haridas S."/>
            <person name="Pangalinan J."/>
            <person name="Salamov A.A."/>
            <person name="Simmons B.A."/>
            <person name="Magnuson J.K."/>
            <person name="Chen J."/>
            <person name="Drula E."/>
            <person name="Henrissat B."/>
            <person name="Wiebenga A."/>
            <person name="Lubbers R.J."/>
            <person name="Gomes A.C."/>
            <person name="Makela M.R."/>
            <person name="Stajich J."/>
            <person name="Grigoriev I.V."/>
            <person name="Mortensen U.H."/>
            <person name="De vries R.P."/>
            <person name="Baker S.E."/>
            <person name="Andersen M.R."/>
        </authorList>
    </citation>
    <scope>NUCLEOTIDE SEQUENCE [LARGE SCALE GENOMIC DNA]</scope>
    <source>
        <strain evidence="8 9">CBS 600.67</strain>
    </source>
</reference>
<dbReference type="InterPro" id="IPR036864">
    <property type="entry name" value="Zn2-C6_fun-type_DNA-bd_sf"/>
</dbReference>
<evidence type="ECO:0000313" key="8">
    <source>
        <dbReference type="EMBL" id="KAL2813933.1"/>
    </source>
</evidence>
<evidence type="ECO:0000256" key="6">
    <source>
        <dbReference type="ARBA" id="ARBA00023242"/>
    </source>
</evidence>
<keyword evidence="1" id="KW-0479">Metal-binding</keyword>
<keyword evidence="4" id="KW-0238">DNA-binding</keyword>
<dbReference type="SUPFAM" id="SSF57701">
    <property type="entry name" value="Zn2/Cys6 DNA-binding domain"/>
    <property type="match status" value="1"/>
</dbReference>
<dbReference type="Gene3D" id="4.10.240.10">
    <property type="entry name" value="Zn(2)-C6 fungal-type DNA-binding domain"/>
    <property type="match status" value="1"/>
</dbReference>
<dbReference type="InterPro" id="IPR052360">
    <property type="entry name" value="Transcr_Regulatory_Proteins"/>
</dbReference>
<evidence type="ECO:0000313" key="9">
    <source>
        <dbReference type="Proteomes" id="UP001610335"/>
    </source>
</evidence>
<protein>
    <recommendedName>
        <fullName evidence="7">Zn(2)-C6 fungal-type domain-containing protein</fullName>
    </recommendedName>
</protein>
<proteinExistence type="predicted"/>
<evidence type="ECO:0000256" key="4">
    <source>
        <dbReference type="ARBA" id="ARBA00023125"/>
    </source>
</evidence>
<gene>
    <name evidence="8" type="ORF">BDW59DRAFT_27572</name>
</gene>
<keyword evidence="2" id="KW-0862">Zinc</keyword>
<dbReference type="SMART" id="SM00066">
    <property type="entry name" value="GAL4"/>
    <property type="match status" value="1"/>
</dbReference>
<evidence type="ECO:0000256" key="1">
    <source>
        <dbReference type="ARBA" id="ARBA00022723"/>
    </source>
</evidence>
<dbReference type="EMBL" id="JBFXLS010000135">
    <property type="protein sequence ID" value="KAL2813933.1"/>
    <property type="molecule type" value="Genomic_DNA"/>
</dbReference>
<dbReference type="PROSITE" id="PS50048">
    <property type="entry name" value="ZN2_CY6_FUNGAL_2"/>
    <property type="match status" value="1"/>
</dbReference>
<dbReference type="PROSITE" id="PS00463">
    <property type="entry name" value="ZN2_CY6_FUNGAL_1"/>
    <property type="match status" value="1"/>
</dbReference>
<evidence type="ECO:0000259" key="7">
    <source>
        <dbReference type="PROSITE" id="PS50048"/>
    </source>
</evidence>
<evidence type="ECO:0000256" key="3">
    <source>
        <dbReference type="ARBA" id="ARBA00023015"/>
    </source>
</evidence>
<keyword evidence="3" id="KW-0805">Transcription regulation</keyword>
<keyword evidence="6" id="KW-0539">Nucleus</keyword>
<dbReference type="PANTHER" id="PTHR36206">
    <property type="entry name" value="ASPERCRYPTIN BIOSYNTHESIS CLUSTER-SPECIFIC TRANSCRIPTION REGULATOR ATNN-RELATED"/>
    <property type="match status" value="1"/>
</dbReference>
<comment type="caution">
    <text evidence="8">The sequence shown here is derived from an EMBL/GenBank/DDBJ whole genome shotgun (WGS) entry which is preliminary data.</text>
</comment>
<organism evidence="8 9">
    <name type="scientific">Aspergillus cavernicola</name>
    <dbReference type="NCBI Taxonomy" id="176166"/>
    <lineage>
        <taxon>Eukaryota</taxon>
        <taxon>Fungi</taxon>
        <taxon>Dikarya</taxon>
        <taxon>Ascomycota</taxon>
        <taxon>Pezizomycotina</taxon>
        <taxon>Eurotiomycetes</taxon>
        <taxon>Eurotiomycetidae</taxon>
        <taxon>Eurotiales</taxon>
        <taxon>Aspergillaceae</taxon>
        <taxon>Aspergillus</taxon>
        <taxon>Aspergillus subgen. Nidulantes</taxon>
    </lineage>
</organism>
<dbReference type="InterPro" id="IPR001138">
    <property type="entry name" value="Zn2Cys6_DnaBD"/>
</dbReference>
<sequence>MALTSGKHRKPTTHVKSGCRTCKIRRVKCDEQRPSCRKCVSSGRDCDGYGIWGPPHTQKLMPTQQTYSLIYPPQTLPGLAQDEKGYLHRFRGLLAGKLSSPFGSHFWSSVVHQLSLSEPAVVHASIALTSAYESLLMGGVALNGPFFLRQYNRAIRALTSNASLENPTSLRITVVSCVLFICIEILQGDLNAMQAHFSSGIQLLRQLQLQDRRSPTTTTTSNTILVKHDLESFDDHLVDVFTRLNLQFLMLGHGSQLKQTFAPSFQYDRRIHIPRYFHTDLEARKSLSNIVLAVIYLLKETERHTWSTTTTTTATTITTNDPPPPPSTAMLEKQQALQAATSEWISSYDHPNSPLTLISLPPHEKLRLVMLRIYADLATILLATCFSIKETAYDEHLSVFESIVNRYKVLPSVSASASLQENAIPKDHNTEYKYQHEHKHEPTNNNNKKTPIDNKNPFLTIDTAFFPPLYFTALKCRNQRIRRQALSLLQQYHHMEGPWTGPLLARVAGYVVDLEERNFEEALLKSSSLSSSPTTTEFEFTGIVVLPEYCRVQCVECHLPARRVRSQGGGGGGGGGSSNNIASLTLKRFRHELGKAGGWCVTRRLLDLA</sequence>
<dbReference type="Proteomes" id="UP001610335">
    <property type="component" value="Unassembled WGS sequence"/>
</dbReference>
<accession>A0ABR4HEL4</accession>
<dbReference type="PANTHER" id="PTHR36206:SF16">
    <property type="entry name" value="TRANSCRIPTION FACTOR DOMAIN-CONTAINING PROTEIN-RELATED"/>
    <property type="match status" value="1"/>
</dbReference>
<evidence type="ECO:0000256" key="5">
    <source>
        <dbReference type="ARBA" id="ARBA00023163"/>
    </source>
</evidence>
<evidence type="ECO:0000256" key="2">
    <source>
        <dbReference type="ARBA" id="ARBA00022833"/>
    </source>
</evidence>
<dbReference type="CDD" id="cd00067">
    <property type="entry name" value="GAL4"/>
    <property type="match status" value="1"/>
</dbReference>
<name>A0ABR4HEL4_9EURO</name>
<dbReference type="Pfam" id="PF00172">
    <property type="entry name" value="Zn_clus"/>
    <property type="match status" value="1"/>
</dbReference>
<keyword evidence="9" id="KW-1185">Reference proteome</keyword>
<feature type="domain" description="Zn(2)-C6 fungal-type" evidence="7">
    <location>
        <begin position="18"/>
        <end position="46"/>
    </location>
</feature>
<keyword evidence="5" id="KW-0804">Transcription</keyword>